<evidence type="ECO:0000313" key="2">
    <source>
        <dbReference type="EMBL" id="ABY87958.1"/>
    </source>
</evidence>
<sequence length="115" mass="12505">RGDRPQNLRLTSTQEHSNIAARNAMHSSKLLLVVASVVVSALPLGQPGIFTGDPILSISKDDQASSYDVKRGIVDPGEILDISRDQEKSSYDKRIVDPDEILNISASPEKSSYDV</sequence>
<organism evidence="2">
    <name type="scientific">Stachybotrys elegans</name>
    <dbReference type="NCBI Taxonomy" id="80388"/>
    <lineage>
        <taxon>Eukaryota</taxon>
        <taxon>Fungi</taxon>
        <taxon>Dikarya</taxon>
        <taxon>Ascomycota</taxon>
        <taxon>Pezizomycotina</taxon>
        <taxon>Sordariomycetes</taxon>
        <taxon>Hypocreomycetidae</taxon>
        <taxon>Hypocreales</taxon>
        <taxon>Stachybotryaceae</taxon>
        <taxon>Stachybotrys</taxon>
    </lineage>
</organism>
<evidence type="ECO:0000256" key="1">
    <source>
        <dbReference type="SAM" id="Phobius"/>
    </source>
</evidence>
<proteinExistence type="evidence at transcript level"/>
<name>B1NQD4_9HYPO</name>
<feature type="transmembrane region" description="Helical" evidence="1">
    <location>
        <begin position="30"/>
        <end position="50"/>
    </location>
</feature>
<reference evidence="2" key="1">
    <citation type="journal article" date="2008" name="Curr. Genet.">
        <title>Isolation of mycoparasitic-related transcripts by SSH during interaction of the mycoparasite Stachybotrys elegans with its host Rhizoctonia solani.</title>
        <authorList>
            <person name="Morissette D.C."/>
            <person name="Dauch A."/>
            <person name="Beech R."/>
            <person name="Masson L."/>
            <person name="Brousseau R."/>
            <person name="Jabaji-Hare S."/>
        </authorList>
    </citation>
    <scope>NUCLEOTIDE SEQUENCE</scope>
</reference>
<keyword evidence="1" id="KW-1133">Transmembrane helix</keyword>
<feature type="non-terminal residue" evidence="2">
    <location>
        <position position="1"/>
    </location>
</feature>
<accession>B1NQD4</accession>
<keyword evidence="1" id="KW-0812">Transmembrane</keyword>
<protein>
    <submittedName>
        <fullName evidence="2">Uncharacterized protein</fullName>
    </submittedName>
</protein>
<keyword evidence="1" id="KW-0472">Membrane</keyword>
<dbReference type="EMBL" id="EU008752">
    <property type="protein sequence ID" value="ABY87958.1"/>
    <property type="molecule type" value="mRNA"/>
</dbReference>
<dbReference type="AlphaFoldDB" id="B1NQD4"/>